<evidence type="ECO:0000313" key="2">
    <source>
        <dbReference type="Proteomes" id="UP000231252"/>
    </source>
</evidence>
<protein>
    <submittedName>
        <fullName evidence="1">Uncharacterized protein</fullName>
    </submittedName>
</protein>
<reference evidence="2" key="1">
    <citation type="submission" date="2017-09" db="EMBL/GenBank/DDBJ databases">
        <title>Depth-based differentiation of microbial function through sediment-hosted aquifers and enrichment of novel symbionts in the deep terrestrial subsurface.</title>
        <authorList>
            <person name="Probst A.J."/>
            <person name="Ladd B."/>
            <person name="Jarett J.K."/>
            <person name="Geller-Mcgrath D.E."/>
            <person name="Sieber C.M.K."/>
            <person name="Emerson J.B."/>
            <person name="Anantharaman K."/>
            <person name="Thomas B.C."/>
            <person name="Malmstrom R."/>
            <person name="Stieglmeier M."/>
            <person name="Klingl A."/>
            <person name="Woyke T."/>
            <person name="Ryan C.M."/>
            <person name="Banfield J.F."/>
        </authorList>
    </citation>
    <scope>NUCLEOTIDE SEQUENCE [LARGE SCALE GENOMIC DNA]</scope>
</reference>
<comment type="caution">
    <text evidence="1">The sequence shown here is derived from an EMBL/GenBank/DDBJ whole genome shotgun (WGS) entry which is preliminary data.</text>
</comment>
<dbReference type="AlphaFoldDB" id="A0A2H0XD01"/>
<dbReference type="Proteomes" id="UP000231252">
    <property type="component" value="Unassembled WGS sequence"/>
</dbReference>
<proteinExistence type="predicted"/>
<sequence length="118" mass="13116">MVEQAYIKNKLADTKCYRCGASLKDSAFALLNDKMPLITIGHVVCSSCQSQSMVTLTMAGNATTPMITDLVSEEVVKFTKLKEISYTELLDLHQALKKESLCRLMQKPEVNLENTISL</sequence>
<accession>A0A2H0XD01</accession>
<gene>
    <name evidence="1" type="ORF">COT50_00645</name>
</gene>
<evidence type="ECO:0000313" key="1">
    <source>
        <dbReference type="EMBL" id="PIS22695.1"/>
    </source>
</evidence>
<organism evidence="1 2">
    <name type="scientific">candidate division WWE3 bacterium CG08_land_8_20_14_0_20_41_10</name>
    <dbReference type="NCBI Taxonomy" id="1975085"/>
    <lineage>
        <taxon>Bacteria</taxon>
        <taxon>Katanobacteria</taxon>
    </lineage>
</organism>
<name>A0A2H0XD01_UNCKA</name>
<dbReference type="EMBL" id="PEYU01000012">
    <property type="protein sequence ID" value="PIS22695.1"/>
    <property type="molecule type" value="Genomic_DNA"/>
</dbReference>